<dbReference type="SMART" id="SM00825">
    <property type="entry name" value="PKS_KS"/>
    <property type="match status" value="1"/>
</dbReference>
<dbReference type="SMART" id="SM00822">
    <property type="entry name" value="PKS_KR"/>
    <property type="match status" value="1"/>
</dbReference>
<keyword evidence="4" id="KW-0808">Transferase</keyword>
<dbReference type="SUPFAM" id="SSF47336">
    <property type="entry name" value="ACP-like"/>
    <property type="match status" value="1"/>
</dbReference>
<evidence type="ECO:0000259" key="10">
    <source>
        <dbReference type="PROSITE" id="PS50075"/>
    </source>
</evidence>
<reference evidence="13" key="1">
    <citation type="submission" date="2023-02" db="EMBL/GenBank/DDBJ databases">
        <title>Kitasatospora phosalacinea NBRC 14627.</title>
        <authorList>
            <person name="Ichikawa N."/>
            <person name="Sato H."/>
            <person name="Tonouchi N."/>
        </authorList>
    </citation>
    <scope>NUCLEOTIDE SEQUENCE</scope>
    <source>
        <strain evidence="13">NBRC 14627</strain>
    </source>
</reference>
<evidence type="ECO:0000256" key="5">
    <source>
        <dbReference type="ARBA" id="ARBA00023194"/>
    </source>
</evidence>
<feature type="region of interest" description="Disordered" evidence="9">
    <location>
        <begin position="1813"/>
        <end position="1833"/>
    </location>
</feature>
<dbReference type="Gene3D" id="3.30.70.3290">
    <property type="match status" value="1"/>
</dbReference>
<dbReference type="InterPro" id="IPR016039">
    <property type="entry name" value="Thiolase-like"/>
</dbReference>
<feature type="active site" description="Proton donor; for dehydratase activity" evidence="8">
    <location>
        <position position="1103"/>
    </location>
</feature>
<dbReference type="Gene3D" id="1.10.1200.10">
    <property type="entry name" value="ACP-like"/>
    <property type="match status" value="1"/>
</dbReference>
<dbReference type="InterPro" id="IPR050091">
    <property type="entry name" value="PKS_NRPS_Biosynth_Enz"/>
</dbReference>
<dbReference type="SUPFAM" id="SSF51735">
    <property type="entry name" value="NAD(P)-binding Rossmann-fold domains"/>
    <property type="match status" value="2"/>
</dbReference>
<comment type="caution">
    <text evidence="13">The sequence shown here is derived from an EMBL/GenBank/DDBJ whole genome shotgun (WGS) entry which is preliminary data.</text>
</comment>
<dbReference type="InterPro" id="IPR016035">
    <property type="entry name" value="Acyl_Trfase/lysoPLipase"/>
</dbReference>
<evidence type="ECO:0000256" key="4">
    <source>
        <dbReference type="ARBA" id="ARBA00022679"/>
    </source>
</evidence>
<evidence type="ECO:0000256" key="6">
    <source>
        <dbReference type="ARBA" id="ARBA00023268"/>
    </source>
</evidence>
<evidence type="ECO:0000256" key="8">
    <source>
        <dbReference type="PROSITE-ProRule" id="PRU01363"/>
    </source>
</evidence>
<evidence type="ECO:0000259" key="11">
    <source>
        <dbReference type="PROSITE" id="PS52004"/>
    </source>
</evidence>
<evidence type="ECO:0000256" key="3">
    <source>
        <dbReference type="ARBA" id="ARBA00022553"/>
    </source>
</evidence>
<dbReference type="InterPro" id="IPR020807">
    <property type="entry name" value="PKS_DH"/>
</dbReference>
<feature type="region of interest" description="C-terminal hotdog fold" evidence="8">
    <location>
        <begin position="1044"/>
        <end position="1181"/>
    </location>
</feature>
<keyword evidence="2" id="KW-0596">Phosphopantetheine</keyword>
<dbReference type="InterPro" id="IPR020806">
    <property type="entry name" value="PKS_PP-bd"/>
</dbReference>
<evidence type="ECO:0000256" key="2">
    <source>
        <dbReference type="ARBA" id="ARBA00022450"/>
    </source>
</evidence>
<dbReference type="InterPro" id="IPR049552">
    <property type="entry name" value="PKS_DH_N"/>
</dbReference>
<dbReference type="Pfam" id="PF02801">
    <property type="entry name" value="Ketoacyl-synt_C"/>
    <property type="match status" value="1"/>
</dbReference>
<dbReference type="CDD" id="cd00833">
    <property type="entry name" value="PKS"/>
    <property type="match status" value="1"/>
</dbReference>
<dbReference type="Pfam" id="PF16197">
    <property type="entry name" value="KAsynt_C_assoc"/>
    <property type="match status" value="1"/>
</dbReference>
<comment type="pathway">
    <text evidence="1">Antibiotic biosynthesis.</text>
</comment>
<dbReference type="Pfam" id="PF21089">
    <property type="entry name" value="PKS_DH_N"/>
    <property type="match status" value="1"/>
</dbReference>
<dbReference type="InterPro" id="IPR013968">
    <property type="entry name" value="PKS_KR"/>
</dbReference>
<dbReference type="Pfam" id="PF00550">
    <property type="entry name" value="PP-binding"/>
    <property type="match status" value="1"/>
</dbReference>
<dbReference type="InterPro" id="IPR057326">
    <property type="entry name" value="KR_dom"/>
</dbReference>
<dbReference type="PANTHER" id="PTHR43775">
    <property type="entry name" value="FATTY ACID SYNTHASE"/>
    <property type="match status" value="1"/>
</dbReference>
<dbReference type="SUPFAM" id="SSF53901">
    <property type="entry name" value="Thiolase-like"/>
    <property type="match status" value="1"/>
</dbReference>
<organism evidence="13 14">
    <name type="scientific">Kitasatospora phosalacinea</name>
    <dbReference type="NCBI Taxonomy" id="2065"/>
    <lineage>
        <taxon>Bacteria</taxon>
        <taxon>Bacillati</taxon>
        <taxon>Actinomycetota</taxon>
        <taxon>Actinomycetes</taxon>
        <taxon>Kitasatosporales</taxon>
        <taxon>Streptomycetaceae</taxon>
        <taxon>Kitasatospora</taxon>
    </lineage>
</organism>
<dbReference type="SMART" id="SM00823">
    <property type="entry name" value="PKS_PP"/>
    <property type="match status" value="1"/>
</dbReference>
<feature type="domain" description="Carrier" evidence="10">
    <location>
        <begin position="1675"/>
        <end position="1750"/>
    </location>
</feature>
<dbReference type="InterPro" id="IPR009081">
    <property type="entry name" value="PP-bd_ACP"/>
</dbReference>
<dbReference type="InterPro" id="IPR014043">
    <property type="entry name" value="Acyl_transferase_dom"/>
</dbReference>
<dbReference type="InterPro" id="IPR016036">
    <property type="entry name" value="Malonyl_transacylase_ACP-bd"/>
</dbReference>
<dbReference type="Pfam" id="PF00698">
    <property type="entry name" value="Acyl_transf_1"/>
    <property type="match status" value="1"/>
</dbReference>
<keyword evidence="5" id="KW-0045">Antibiotic biosynthesis</keyword>
<feature type="domain" description="PKS/mFAS DH" evidence="12">
    <location>
        <begin position="901"/>
        <end position="1181"/>
    </location>
</feature>
<dbReference type="PROSITE" id="PS50075">
    <property type="entry name" value="CARRIER"/>
    <property type="match status" value="1"/>
</dbReference>
<keyword evidence="3" id="KW-0597">Phosphoprotein</keyword>
<evidence type="ECO:0000256" key="9">
    <source>
        <dbReference type="SAM" id="MobiDB-lite"/>
    </source>
</evidence>
<dbReference type="Gene3D" id="3.40.366.10">
    <property type="entry name" value="Malonyl-Coenzyme A Acyl Carrier Protein, domain 2"/>
    <property type="match status" value="1"/>
</dbReference>
<dbReference type="Pfam" id="PF00109">
    <property type="entry name" value="ketoacyl-synt"/>
    <property type="match status" value="1"/>
</dbReference>
<evidence type="ECO:0000313" key="14">
    <source>
        <dbReference type="Proteomes" id="UP001165041"/>
    </source>
</evidence>
<dbReference type="FunFam" id="1.10.1200.10:FF:000007">
    <property type="entry name" value="Probable polyketide synthase pks17"/>
    <property type="match status" value="1"/>
</dbReference>
<dbReference type="GO" id="GO:0004312">
    <property type="term" value="F:fatty acid synthase activity"/>
    <property type="evidence" value="ECO:0007669"/>
    <property type="project" value="TreeGrafter"/>
</dbReference>
<dbReference type="InterPro" id="IPR049551">
    <property type="entry name" value="PKS_DH_C"/>
</dbReference>
<dbReference type="GO" id="GO:0031177">
    <property type="term" value="F:phosphopantetheine binding"/>
    <property type="evidence" value="ECO:0007669"/>
    <property type="project" value="InterPro"/>
</dbReference>
<dbReference type="GO" id="GO:0006633">
    <property type="term" value="P:fatty acid biosynthetic process"/>
    <property type="evidence" value="ECO:0007669"/>
    <property type="project" value="InterPro"/>
</dbReference>
<dbReference type="SMART" id="SM00826">
    <property type="entry name" value="PKS_DH"/>
    <property type="match status" value="1"/>
</dbReference>
<dbReference type="Proteomes" id="UP001165041">
    <property type="component" value="Unassembled WGS sequence"/>
</dbReference>
<dbReference type="GO" id="GO:0033068">
    <property type="term" value="P:macrolide biosynthetic process"/>
    <property type="evidence" value="ECO:0007669"/>
    <property type="project" value="UniProtKB-ARBA"/>
</dbReference>
<dbReference type="InterPro" id="IPR020841">
    <property type="entry name" value="PKS_Beta-ketoAc_synthase_dom"/>
</dbReference>
<dbReference type="InterPro" id="IPR036291">
    <property type="entry name" value="NAD(P)-bd_dom_sf"/>
</dbReference>
<feature type="active site" description="Proton acceptor; for dehydratase activity" evidence="8">
    <location>
        <position position="933"/>
    </location>
</feature>
<dbReference type="InterPro" id="IPR032821">
    <property type="entry name" value="PKS_assoc"/>
</dbReference>
<dbReference type="SUPFAM" id="SSF55048">
    <property type="entry name" value="Probable ACP-binding domain of malonyl-CoA ACP transacylase"/>
    <property type="match status" value="1"/>
</dbReference>
<dbReference type="PROSITE" id="PS00606">
    <property type="entry name" value="KS3_1"/>
    <property type="match status" value="1"/>
</dbReference>
<dbReference type="Gene3D" id="3.40.50.720">
    <property type="entry name" value="NAD(P)-binding Rossmann-like Domain"/>
    <property type="match status" value="1"/>
</dbReference>
<dbReference type="Pfam" id="PF08659">
    <property type="entry name" value="KR"/>
    <property type="match status" value="1"/>
</dbReference>
<feature type="region of interest" description="N-terminal hotdog fold" evidence="8">
    <location>
        <begin position="901"/>
        <end position="1032"/>
    </location>
</feature>
<dbReference type="InterPro" id="IPR049900">
    <property type="entry name" value="PKS_mFAS_DH"/>
</dbReference>
<evidence type="ECO:0000259" key="12">
    <source>
        <dbReference type="PROSITE" id="PS52019"/>
    </source>
</evidence>
<dbReference type="SMART" id="SM00827">
    <property type="entry name" value="PKS_AT"/>
    <property type="match status" value="1"/>
</dbReference>
<dbReference type="SUPFAM" id="SSF52151">
    <property type="entry name" value="FabD/lysophospholipase-like"/>
    <property type="match status" value="1"/>
</dbReference>
<sequence length="1847" mass="189722">MSESQSTERIVAALRQAVSDNAVLRRENDRLAAAQGEPVAIIGMGCRFPGGVTSPEELWRLVADGGDAVGGFPTDRGWDLGRLYDPGSAAPGAPYTPGTTYSLDGGFVDRADGFDAEFFGISPREALGMDPQQRLLLEAAWEALERAGIRPGALRGSATGVYAGVMYHDYGPGSSDGSLISGRISYTLGLEGPAVSVDTACSSSLVGLHLAAQALRRGECTLALAGGVTVMTEPDMFVYFSEQRGLAPDGRCKAFADTADGVGCSEGVGVLLLERLSDARRNGHRVLAVLRGSAVNQDGASSGFTVPNGPAQQRVIRAALADAGLSAADVDAVEAHGTGTTLGDPIEAQALLATYGRERPGDGRPLWLGSVKSNFGHTQAAAGVAGVIKMVMALQHGVLPRTLHVDAPSTHVDWSGGGVQLLTEEVPWPAGERVRRAAVSAFGLSGTNAHVIVEEAAPLAADDTTPPPSGVLAWPVSARSAQALRAQAQRLLEAVEGCEPAAVGRALATARTHFEHRAVAVGTERGELLAGLRAIAEGDEPGQVSTPGRTAFLFTGQGSQRLGMGQELYRAYPVFAAALDEVCALLDKGLERPLKDVMWSDAQALNLTGYAQCALFAVEVALHRLYASWGVRPDAVAGHSIGEYAAAYAAGVWSLEDACTLVGARARLMQALPTGGAMTAIAAAEDEVRAALVPGVDIAAVNGPRAVVVSGEAEAVAKVAAAFERTKALTVSHAFHSALMEPMLAEFHTIAAQLTYHQPTLTVVSTLTGKVAEELTSPDYWVRQVRESVRFADAITTLTTLNTTRFLELGPDAVLTAAAAHSTEDHLLVPALRRDRPETHTAVTALATLHSHGTPVDWHALYPGTGPHPDLPTYPFQRQRYWLRSESGRDVTGTGLEAVAHPFLGAGTALADGQGWVFTGRVSLDAFPWLVDHVVSGQVLLPGTAFADLALTAGARVGCGQVEELVLEAPLVFGADVPGRVSSARAVQVRVGAAEEDGGREVAVYSRAADAPSSDAWLRHASGRLAAAGADGFTDLAVWPPQGAQELDVSEVYPVLAASGLRYGPVFRGLRAAWRRGEELFAEVSLPEGARAEGFAVHPALLDSALHAGALRDAEAADGPPMVPFSWGGMALHAGGAGALRVRVRPAGGGAVSVHCADGTGSPVFSAQSLSVRPAPQPVQESADDSLLVLNWVPAGAAPSGRTGRGWAVVGADAVGLAAALERSGAGAVHADLPSLRAALAAGAPSPELVVVPCLPAAGDGSGVAGVHAAVHRMLALVQGWLDEELLDGSRLVVVTRGAMATGPDDPAVTDLAAAAVWGLVRTAEVENPGRAMLVDLAGGEDAEALAAAFALDEHQVALRGDRVLVPRLARAADDPTVWPAPAAGPELSSGTVLLTGGTGVLGGLIARHLVTGHGVDSLLLVSRRGAVGPGAAELAAELTGLGARVAFAAADAADPAALAGLLAAVPADRPLTGVVHCAGVLDDGVLGSLTPERMDTVLRPKADVAWHLHELTKDLDLAAFVLFSSAAGTWGAPGQANYASSNSFLDALAAHRRAAGLAGQSLAWGMWAERGMSGELPQTDLIRMARAGVLGLSTEDGLALFDTALELGTPVLVPISLDRGALRAQGEELPSILNDLAGPPSGGGAARPAAAASHDGPAVLSARLAGLDAGGAQRVFEDLVRGLAATVLGHAGAAAIGPRQPFQDMGFDSLTTVELRNRLASASGLRLPATVVFDYPNPVELAAHLRERFVPAPDAAGPSAADPDELAALRRAFGSIPVERLRAAGVYEALLGLVGPDGAPAPAAASPAAAAAVAVASPDDDEDEDDLDDLDTQSLIDLALSDGTSR</sequence>
<dbReference type="PROSITE" id="PS52019">
    <property type="entry name" value="PKS_MFAS_DH"/>
    <property type="match status" value="1"/>
</dbReference>
<dbReference type="PROSITE" id="PS52004">
    <property type="entry name" value="KS3_2"/>
    <property type="match status" value="1"/>
</dbReference>
<gene>
    <name evidence="13" type="ORF">Kpho02_43740</name>
</gene>
<evidence type="ECO:0000256" key="1">
    <source>
        <dbReference type="ARBA" id="ARBA00004792"/>
    </source>
</evidence>
<feature type="domain" description="Ketosynthase family 3 (KS3)" evidence="11">
    <location>
        <begin position="36"/>
        <end position="455"/>
    </location>
</feature>
<dbReference type="FunFam" id="3.40.47.10:FF:000019">
    <property type="entry name" value="Polyketide synthase type I"/>
    <property type="match status" value="1"/>
</dbReference>
<dbReference type="InterPro" id="IPR006162">
    <property type="entry name" value="Ppantetheine_attach_site"/>
</dbReference>
<dbReference type="InterPro" id="IPR014031">
    <property type="entry name" value="Ketoacyl_synth_C"/>
</dbReference>
<dbReference type="Pfam" id="PF14765">
    <property type="entry name" value="PS-DH"/>
    <property type="match status" value="1"/>
</dbReference>
<dbReference type="Pfam" id="PF22953">
    <property type="entry name" value="SpnB_Rossmann"/>
    <property type="match status" value="1"/>
</dbReference>
<feature type="compositionally biased region" description="Acidic residues" evidence="9">
    <location>
        <begin position="1819"/>
        <end position="1832"/>
    </location>
</feature>
<keyword evidence="7" id="KW-0012">Acyltransferase</keyword>
<dbReference type="Gene3D" id="3.40.47.10">
    <property type="match status" value="1"/>
</dbReference>
<dbReference type="CDD" id="cd08956">
    <property type="entry name" value="KR_3_FAS_SDR_x"/>
    <property type="match status" value="1"/>
</dbReference>
<dbReference type="InterPro" id="IPR055123">
    <property type="entry name" value="SpnB-like_Rossmann"/>
</dbReference>
<proteinExistence type="predicted"/>
<dbReference type="InterPro" id="IPR014030">
    <property type="entry name" value="Ketoacyl_synth_N"/>
</dbReference>
<dbReference type="InterPro" id="IPR036736">
    <property type="entry name" value="ACP-like_sf"/>
</dbReference>
<dbReference type="PANTHER" id="PTHR43775:SF51">
    <property type="entry name" value="INACTIVE PHENOLPHTHIOCEROL SYNTHESIS POLYKETIDE SYNTHASE TYPE I PKS1-RELATED"/>
    <property type="match status" value="1"/>
</dbReference>
<dbReference type="GO" id="GO:0004315">
    <property type="term" value="F:3-oxoacyl-[acyl-carrier-protein] synthase activity"/>
    <property type="evidence" value="ECO:0007669"/>
    <property type="project" value="InterPro"/>
</dbReference>
<dbReference type="EMBL" id="BSSA01000015">
    <property type="protein sequence ID" value="GLW72075.1"/>
    <property type="molecule type" value="Genomic_DNA"/>
</dbReference>
<evidence type="ECO:0000313" key="13">
    <source>
        <dbReference type="EMBL" id="GLW72075.1"/>
    </source>
</evidence>
<evidence type="ECO:0000256" key="7">
    <source>
        <dbReference type="ARBA" id="ARBA00023315"/>
    </source>
</evidence>
<name>A0A9W6Q857_9ACTN</name>
<keyword evidence="6" id="KW-0511">Multifunctional enzyme</keyword>
<dbReference type="InterPro" id="IPR018201">
    <property type="entry name" value="Ketoacyl_synth_AS"/>
</dbReference>
<dbReference type="SMART" id="SM01294">
    <property type="entry name" value="PKS_PP_betabranch"/>
    <property type="match status" value="1"/>
</dbReference>
<dbReference type="Gene3D" id="3.10.129.110">
    <property type="entry name" value="Polyketide synthase dehydratase"/>
    <property type="match status" value="1"/>
</dbReference>
<dbReference type="InterPro" id="IPR042104">
    <property type="entry name" value="PKS_dehydratase_sf"/>
</dbReference>
<protein>
    <submittedName>
        <fullName evidence="13">Uncharacterized protein</fullName>
    </submittedName>
</protein>
<accession>A0A9W6Q857</accession>
<dbReference type="InterPro" id="IPR001227">
    <property type="entry name" value="Ac_transferase_dom_sf"/>
</dbReference>
<dbReference type="PROSITE" id="PS00012">
    <property type="entry name" value="PHOSPHOPANTETHEINE"/>
    <property type="match status" value="1"/>
</dbReference>